<reference evidence="11" key="1">
    <citation type="submission" date="2014-11" db="EMBL/GenBank/DDBJ databases">
        <authorList>
            <person name="Hornung B.V."/>
        </authorList>
    </citation>
    <scope>NUCLEOTIDE SEQUENCE</scope>
    <source>
        <strain evidence="11">INE</strain>
    </source>
</reference>
<dbReference type="Pfam" id="PF00528">
    <property type="entry name" value="BPD_transp_1"/>
    <property type="match status" value="1"/>
</dbReference>
<evidence type="ECO:0000259" key="9">
    <source>
        <dbReference type="PROSITE" id="PS50928"/>
    </source>
</evidence>
<evidence type="ECO:0000256" key="2">
    <source>
        <dbReference type="ARBA" id="ARBA00022448"/>
    </source>
</evidence>
<gene>
    <name evidence="10" type="ORF">DEACI_3297</name>
    <name evidence="11" type="ORF">DEACI_3668</name>
</gene>
<dbReference type="SUPFAM" id="SSF161098">
    <property type="entry name" value="MetI-like"/>
    <property type="match status" value="1"/>
</dbReference>
<comment type="similarity">
    <text evidence="8">Belongs to the binding-protein-dependent transport system permease family.</text>
</comment>
<feature type="transmembrane region" description="Helical" evidence="8">
    <location>
        <begin position="258"/>
        <end position="276"/>
    </location>
</feature>
<dbReference type="CDD" id="cd06261">
    <property type="entry name" value="TM_PBP2"/>
    <property type="match status" value="1"/>
</dbReference>
<evidence type="ECO:0000313" key="10">
    <source>
        <dbReference type="EMBL" id="CAA7602618.1"/>
    </source>
</evidence>
<dbReference type="InterPro" id="IPR000515">
    <property type="entry name" value="MetI-like"/>
</dbReference>
<feature type="transmembrane region" description="Helical" evidence="8">
    <location>
        <begin position="21"/>
        <end position="40"/>
    </location>
</feature>
<keyword evidence="12" id="KW-1185">Reference proteome</keyword>
<keyword evidence="5 8" id="KW-0812">Transmembrane</keyword>
<accession>A0A8S0W4U7</accession>
<reference evidence="10" key="2">
    <citation type="submission" date="2020-01" db="EMBL/GenBank/DDBJ databases">
        <authorList>
            <person name="Hornung B."/>
        </authorList>
    </citation>
    <scope>NUCLEOTIDE SEQUENCE</scope>
    <source>
        <strain evidence="10">PacBioINE</strain>
    </source>
</reference>
<evidence type="ECO:0000313" key="11">
    <source>
        <dbReference type="EMBL" id="CEJ09185.1"/>
    </source>
</evidence>
<feature type="transmembrane region" description="Helical" evidence="8">
    <location>
        <begin position="203"/>
        <end position="228"/>
    </location>
</feature>
<evidence type="ECO:0000256" key="8">
    <source>
        <dbReference type="RuleBase" id="RU363032"/>
    </source>
</evidence>
<dbReference type="KEGG" id="aacx:DEACI_3297"/>
<dbReference type="Proteomes" id="UP000836597">
    <property type="component" value="Chromosome"/>
</dbReference>
<dbReference type="GO" id="GO:0055085">
    <property type="term" value="P:transmembrane transport"/>
    <property type="evidence" value="ECO:0007669"/>
    <property type="project" value="InterPro"/>
</dbReference>
<evidence type="ECO:0000313" key="12">
    <source>
        <dbReference type="Proteomes" id="UP001071230"/>
    </source>
</evidence>
<dbReference type="PROSITE" id="PS50928">
    <property type="entry name" value="ABC_TM1"/>
    <property type="match status" value="1"/>
</dbReference>
<keyword evidence="6 8" id="KW-1133">Transmembrane helix</keyword>
<keyword evidence="7 8" id="KW-0472">Membrane</keyword>
<feature type="domain" description="ABC transmembrane type-1" evidence="9">
    <location>
        <begin position="82"/>
        <end position="273"/>
    </location>
</feature>
<keyword evidence="4" id="KW-0997">Cell inner membrane</keyword>
<dbReference type="EMBL" id="CDGJ01000114">
    <property type="protein sequence ID" value="CEJ09185.1"/>
    <property type="molecule type" value="Genomic_DNA"/>
</dbReference>
<organism evidence="10">
    <name type="scientific">Acididesulfobacillus acetoxydans</name>
    <dbReference type="NCBI Taxonomy" id="1561005"/>
    <lineage>
        <taxon>Bacteria</taxon>
        <taxon>Bacillati</taxon>
        <taxon>Bacillota</taxon>
        <taxon>Clostridia</taxon>
        <taxon>Eubacteriales</taxon>
        <taxon>Peptococcaceae</taxon>
        <taxon>Acididesulfobacillus</taxon>
    </lineage>
</organism>
<feature type="transmembrane region" description="Helical" evidence="8">
    <location>
        <begin position="90"/>
        <end position="108"/>
    </location>
</feature>
<protein>
    <submittedName>
        <fullName evidence="10">Binding-protein-dependent transport system inner membrane component</fullName>
    </submittedName>
    <submittedName>
        <fullName evidence="11">Binding-protein-dependent transport systems inner membrane component</fullName>
    </submittedName>
</protein>
<evidence type="ECO:0000256" key="4">
    <source>
        <dbReference type="ARBA" id="ARBA00022519"/>
    </source>
</evidence>
<proteinExistence type="inferred from homology"/>
<evidence type="ECO:0000256" key="5">
    <source>
        <dbReference type="ARBA" id="ARBA00022692"/>
    </source>
</evidence>
<dbReference type="EMBL" id="LR746496">
    <property type="protein sequence ID" value="CAA7602618.1"/>
    <property type="molecule type" value="Genomic_DNA"/>
</dbReference>
<dbReference type="GO" id="GO:0005886">
    <property type="term" value="C:plasma membrane"/>
    <property type="evidence" value="ECO:0007669"/>
    <property type="project" value="UniProtKB-SubCell"/>
</dbReference>
<feature type="transmembrane region" description="Helical" evidence="8">
    <location>
        <begin position="120"/>
        <end position="142"/>
    </location>
</feature>
<evidence type="ECO:0000256" key="7">
    <source>
        <dbReference type="ARBA" id="ARBA00023136"/>
    </source>
</evidence>
<evidence type="ECO:0000256" key="1">
    <source>
        <dbReference type="ARBA" id="ARBA00004429"/>
    </source>
</evidence>
<feature type="transmembrane region" description="Helical" evidence="8">
    <location>
        <begin position="46"/>
        <end position="69"/>
    </location>
</feature>
<dbReference type="PANTHER" id="PTHR43357:SF4">
    <property type="entry name" value="INNER MEMBRANE ABC TRANSPORTER PERMEASE PROTEIN YDCV"/>
    <property type="match status" value="1"/>
</dbReference>
<dbReference type="InterPro" id="IPR035906">
    <property type="entry name" value="MetI-like_sf"/>
</dbReference>
<evidence type="ECO:0000256" key="6">
    <source>
        <dbReference type="ARBA" id="ARBA00022989"/>
    </source>
</evidence>
<evidence type="ECO:0000256" key="3">
    <source>
        <dbReference type="ARBA" id="ARBA00022475"/>
    </source>
</evidence>
<keyword evidence="3" id="KW-1003">Cell membrane</keyword>
<sequence length="286" mass="32332">MHAGSRTVRTHRYKWRQILWNFLKALPFWLLIGGFILIILGMTVTVFLSAFSTHWFGTVLPAGFTFSWFTKAWSEYDIWLYFKLSLETTFIATAISLVLSVPGAYVFARRDFPLKSFLLGFYQLPFMLPELAYALPVAAIFYKLGLAETFTGLIIVQLLVGIPFSMVILIPFIEALDPRLEIAAQSLGADRLRMFSRIVVPQLIPGITASAINIFIRMFGAFVVILLISGPKMQTLNVMVFSVLSATGSQPQPMLDSLTLSLMLPLLLFTFLSMWVSRRLQRRVGK</sequence>
<dbReference type="RefSeq" id="WP_240985955.1">
    <property type="nucleotide sequence ID" value="NZ_CDGJ01000114.1"/>
</dbReference>
<dbReference type="Proteomes" id="UP001071230">
    <property type="component" value="Unassembled WGS sequence"/>
</dbReference>
<comment type="subcellular location">
    <subcellularLocation>
        <location evidence="1">Cell inner membrane</location>
        <topology evidence="1">Multi-pass membrane protein</topology>
    </subcellularLocation>
    <subcellularLocation>
        <location evidence="8">Cell membrane</location>
        <topology evidence="8">Multi-pass membrane protein</topology>
    </subcellularLocation>
</comment>
<dbReference type="Gene3D" id="1.10.3720.10">
    <property type="entry name" value="MetI-like"/>
    <property type="match status" value="1"/>
</dbReference>
<feature type="transmembrane region" description="Helical" evidence="8">
    <location>
        <begin position="154"/>
        <end position="173"/>
    </location>
</feature>
<keyword evidence="2 8" id="KW-0813">Transport</keyword>
<dbReference type="PANTHER" id="PTHR43357">
    <property type="entry name" value="INNER MEMBRANE ABC TRANSPORTER PERMEASE PROTEIN YDCV"/>
    <property type="match status" value="1"/>
</dbReference>
<name>A0A8S0W4U7_9FIRM</name>
<dbReference type="AlphaFoldDB" id="A0A8S0W4U7"/>